<gene>
    <name evidence="1" type="ordered locus">Dalk_2395</name>
</gene>
<dbReference type="eggNOG" id="ENOG502ZCAQ">
    <property type="taxonomic scope" value="Bacteria"/>
</dbReference>
<name>B8FB02_DESAL</name>
<evidence type="ECO:0000313" key="1">
    <source>
        <dbReference type="EMBL" id="ACL04088.1"/>
    </source>
</evidence>
<dbReference type="EMBL" id="CP001322">
    <property type="protein sequence ID" value="ACL04088.1"/>
    <property type="molecule type" value="Genomic_DNA"/>
</dbReference>
<dbReference type="HOGENOM" id="CLU_117106_0_0_7"/>
<proteinExistence type="predicted"/>
<reference evidence="1 2" key="1">
    <citation type="journal article" date="2012" name="Environ. Microbiol.">
        <title>The genome sequence of Desulfatibacillum alkenivorans AK-01: a blueprint for anaerobic alkane oxidation.</title>
        <authorList>
            <person name="Callaghan A.V."/>
            <person name="Morris B.E."/>
            <person name="Pereira I.A."/>
            <person name="McInerney M.J."/>
            <person name="Austin R.N."/>
            <person name="Groves J.T."/>
            <person name="Kukor J.J."/>
            <person name="Suflita J.M."/>
            <person name="Young L.Y."/>
            <person name="Zylstra G.J."/>
            <person name="Wawrik B."/>
        </authorList>
    </citation>
    <scope>NUCLEOTIDE SEQUENCE [LARGE SCALE GENOMIC DNA]</scope>
    <source>
        <strain evidence="1 2">AK-01</strain>
    </source>
</reference>
<dbReference type="Proteomes" id="UP000000739">
    <property type="component" value="Chromosome"/>
</dbReference>
<organism evidence="1 2">
    <name type="scientific">Desulfatibacillum aliphaticivorans</name>
    <dbReference type="NCBI Taxonomy" id="218208"/>
    <lineage>
        <taxon>Bacteria</taxon>
        <taxon>Pseudomonadati</taxon>
        <taxon>Thermodesulfobacteriota</taxon>
        <taxon>Desulfobacteria</taxon>
        <taxon>Desulfobacterales</taxon>
        <taxon>Desulfatibacillaceae</taxon>
        <taxon>Desulfatibacillum</taxon>
    </lineage>
</organism>
<protein>
    <recommendedName>
        <fullName evidence="3">Polymerase nucleotidyl transferase domain-containing protein</fullName>
    </recommendedName>
</protein>
<evidence type="ECO:0008006" key="3">
    <source>
        <dbReference type="Google" id="ProtNLM"/>
    </source>
</evidence>
<accession>B8FB02</accession>
<dbReference type="RefSeq" id="WP_015947162.1">
    <property type="nucleotide sequence ID" value="NC_011768.1"/>
</dbReference>
<dbReference type="AlphaFoldDB" id="B8FB02"/>
<dbReference type="KEGG" id="dal:Dalk_2395"/>
<evidence type="ECO:0000313" key="2">
    <source>
        <dbReference type="Proteomes" id="UP000000739"/>
    </source>
</evidence>
<keyword evidence="2" id="KW-1185">Reference proteome</keyword>
<sequence length="196" mass="22396">MEDFLKKAELLDEQARQVIKDVRLMESWQSVGATLNMVGSFAMGLMMNHRDIDCHVYTDPFSLPDSFLAVSKIAENPRIRSVNYINLLDAEDKCLEWHAVYEAPDGETWKIDMIHILVDSVFDGHFEKVAQRVSQALTQEARLAVLSIKDAMPEDQNVMGIEIYQAVIQDGVRDIRAFLEWKARRPEAAGIITWMP</sequence>